<keyword evidence="10 19" id="KW-0067">ATP-binding</keyword>
<evidence type="ECO:0000256" key="14">
    <source>
        <dbReference type="ARBA" id="ARBA00023157"/>
    </source>
</evidence>
<feature type="binding site" evidence="19 21">
    <location>
        <position position="613"/>
    </location>
    <ligand>
        <name>ATP</name>
        <dbReference type="ChEBI" id="CHEBI:30616"/>
    </ligand>
</feature>
<dbReference type="Gene3D" id="1.10.150.50">
    <property type="entry name" value="Transcription Factor, Ets-1"/>
    <property type="match status" value="1"/>
</dbReference>
<dbReference type="SMART" id="SM00219">
    <property type="entry name" value="TyrKc"/>
    <property type="match status" value="1"/>
</dbReference>
<evidence type="ECO:0000256" key="5">
    <source>
        <dbReference type="ARBA" id="ARBA00022692"/>
    </source>
</evidence>
<dbReference type="CDD" id="cd05065">
    <property type="entry name" value="PTKc_EphR_B"/>
    <property type="match status" value="1"/>
</dbReference>
<dbReference type="Gene3D" id="1.10.510.10">
    <property type="entry name" value="Transferase(Phosphotransferase) domain 1"/>
    <property type="match status" value="1"/>
</dbReference>
<accession>A0A672PRQ8</accession>
<evidence type="ECO:0000256" key="11">
    <source>
        <dbReference type="ARBA" id="ARBA00022989"/>
    </source>
</evidence>
<dbReference type="InterPro" id="IPR011009">
    <property type="entry name" value="Kinase-like_dom_sf"/>
</dbReference>
<dbReference type="InterPro" id="IPR027936">
    <property type="entry name" value="Eph_TM"/>
</dbReference>
<dbReference type="InterPro" id="IPR017441">
    <property type="entry name" value="Protein_kinase_ATP_BS"/>
</dbReference>
<dbReference type="FunFam" id="2.60.40.10:FF:000059">
    <property type="entry name" value="Ephrin type-A receptor 6"/>
    <property type="match status" value="1"/>
</dbReference>
<dbReference type="AlphaFoldDB" id="A0A672PRQ8"/>
<dbReference type="InterPro" id="IPR000719">
    <property type="entry name" value="Prot_kinase_dom"/>
</dbReference>
<feature type="transmembrane region" description="Helical" evidence="22">
    <location>
        <begin position="504"/>
        <end position="529"/>
    </location>
</feature>
<dbReference type="InterPro" id="IPR036116">
    <property type="entry name" value="FN3_sf"/>
</dbReference>
<dbReference type="InterPro" id="IPR001660">
    <property type="entry name" value="SAM"/>
</dbReference>
<keyword evidence="14 20" id="KW-1015">Disulfide bond</keyword>
<feature type="chain" id="PRO_5025520893" description="receptor protein-tyrosine kinase" evidence="23">
    <location>
        <begin position="25"/>
        <end position="947"/>
    </location>
</feature>
<keyword evidence="11 22" id="KW-1133">Transmembrane helix</keyword>
<evidence type="ECO:0000259" key="27">
    <source>
        <dbReference type="PROSITE" id="PS51550"/>
    </source>
</evidence>
<protein>
    <recommendedName>
        <fullName evidence="2">receptor protein-tyrosine kinase</fullName>
        <ecNumber evidence="2">2.7.10.1</ecNumber>
    </recommendedName>
</protein>
<evidence type="ECO:0000313" key="29">
    <source>
        <dbReference type="Proteomes" id="UP000472262"/>
    </source>
</evidence>
<evidence type="ECO:0000256" key="1">
    <source>
        <dbReference type="ARBA" id="ARBA00004251"/>
    </source>
</evidence>
<dbReference type="Gene3D" id="3.30.200.20">
    <property type="entry name" value="Phosphorylase Kinase, domain 1"/>
    <property type="match status" value="1"/>
</dbReference>
<organism evidence="28 29">
    <name type="scientific">Sinocyclocheilus grahami</name>
    <name type="common">Dianchi golden-line fish</name>
    <name type="synonym">Barbus grahami</name>
    <dbReference type="NCBI Taxonomy" id="75366"/>
    <lineage>
        <taxon>Eukaryota</taxon>
        <taxon>Metazoa</taxon>
        <taxon>Chordata</taxon>
        <taxon>Craniata</taxon>
        <taxon>Vertebrata</taxon>
        <taxon>Euteleostomi</taxon>
        <taxon>Actinopterygii</taxon>
        <taxon>Neopterygii</taxon>
        <taxon>Teleostei</taxon>
        <taxon>Ostariophysi</taxon>
        <taxon>Cypriniformes</taxon>
        <taxon>Cyprinidae</taxon>
        <taxon>Cyprininae</taxon>
        <taxon>Sinocyclocheilus</taxon>
    </lineage>
</organism>
<dbReference type="FunFam" id="2.60.40.10:FF:000787">
    <property type="entry name" value="ephrin type-B receptor 4"/>
    <property type="match status" value="1"/>
</dbReference>
<dbReference type="PANTHER" id="PTHR46877">
    <property type="entry name" value="EPH RECEPTOR A5"/>
    <property type="match status" value="1"/>
</dbReference>
<dbReference type="PROSITE" id="PS51550">
    <property type="entry name" value="EPH_LBD"/>
    <property type="match status" value="1"/>
</dbReference>
<keyword evidence="5 22" id="KW-0812">Transmembrane</keyword>
<dbReference type="PANTHER" id="PTHR46877:SF19">
    <property type="entry name" value="RECEPTOR PROTEIN-TYROSINE KINASE"/>
    <property type="match status" value="1"/>
</dbReference>
<dbReference type="GO" id="GO:0060429">
    <property type="term" value="P:epithelium development"/>
    <property type="evidence" value="ECO:0007669"/>
    <property type="project" value="UniProtKB-ARBA"/>
</dbReference>
<dbReference type="PROSITE" id="PS50011">
    <property type="entry name" value="PROTEIN_KINASE_DOM"/>
    <property type="match status" value="1"/>
</dbReference>
<evidence type="ECO:0000259" key="26">
    <source>
        <dbReference type="PROSITE" id="PS50853"/>
    </source>
</evidence>
<dbReference type="GO" id="GO:0030425">
    <property type="term" value="C:dendrite"/>
    <property type="evidence" value="ECO:0007669"/>
    <property type="project" value="TreeGrafter"/>
</dbReference>
<dbReference type="FunFam" id="2.60.120.260:FF:000071">
    <property type="entry name" value="Ephrin type-B receptor 4"/>
    <property type="match status" value="1"/>
</dbReference>
<dbReference type="PIRSF" id="PIRSF000666">
    <property type="entry name" value="TyrPK_ephrin_receptor"/>
    <property type="match status" value="1"/>
</dbReference>
<evidence type="ECO:0000256" key="13">
    <source>
        <dbReference type="ARBA" id="ARBA00023137"/>
    </source>
</evidence>
<evidence type="ECO:0000259" key="25">
    <source>
        <dbReference type="PROSITE" id="PS50105"/>
    </source>
</evidence>
<dbReference type="InterPro" id="IPR020635">
    <property type="entry name" value="Tyr_kinase_cat_dom"/>
</dbReference>
<dbReference type="InterPro" id="IPR050449">
    <property type="entry name" value="Ephrin_rcpt_TKs"/>
</dbReference>
<dbReference type="Proteomes" id="UP000472262">
    <property type="component" value="Unassembled WGS sequence"/>
</dbReference>
<reference evidence="28" key="1">
    <citation type="submission" date="2025-08" db="UniProtKB">
        <authorList>
            <consortium name="Ensembl"/>
        </authorList>
    </citation>
    <scope>IDENTIFICATION</scope>
</reference>
<evidence type="ECO:0000313" key="28">
    <source>
        <dbReference type="Ensembl" id="ENSSGRP00000063772.1"/>
    </source>
</evidence>
<feature type="domain" description="Protein kinase" evidence="24">
    <location>
        <begin position="581"/>
        <end position="844"/>
    </location>
</feature>
<dbReference type="GO" id="GO:0007411">
    <property type="term" value="P:axon guidance"/>
    <property type="evidence" value="ECO:0007669"/>
    <property type="project" value="TreeGrafter"/>
</dbReference>
<dbReference type="GO" id="GO:0005886">
    <property type="term" value="C:plasma membrane"/>
    <property type="evidence" value="ECO:0007669"/>
    <property type="project" value="UniProtKB-SubCell"/>
</dbReference>
<evidence type="ECO:0000256" key="7">
    <source>
        <dbReference type="ARBA" id="ARBA00022737"/>
    </source>
</evidence>
<comment type="catalytic activity">
    <reaction evidence="16">
        <text>L-tyrosyl-[protein] + ATP = O-phospho-L-tyrosyl-[protein] + ADP + H(+)</text>
        <dbReference type="Rhea" id="RHEA:10596"/>
        <dbReference type="Rhea" id="RHEA-COMP:10136"/>
        <dbReference type="Rhea" id="RHEA-COMP:20101"/>
        <dbReference type="ChEBI" id="CHEBI:15378"/>
        <dbReference type="ChEBI" id="CHEBI:30616"/>
        <dbReference type="ChEBI" id="CHEBI:46858"/>
        <dbReference type="ChEBI" id="CHEBI:61978"/>
        <dbReference type="ChEBI" id="CHEBI:456216"/>
        <dbReference type="EC" id="2.7.10.1"/>
    </reaction>
</comment>
<dbReference type="PRINTS" id="PR00109">
    <property type="entry name" value="TYRKINASE"/>
</dbReference>
<evidence type="ECO:0000256" key="2">
    <source>
        <dbReference type="ARBA" id="ARBA00011902"/>
    </source>
</evidence>
<dbReference type="Pfam" id="PF14575">
    <property type="entry name" value="EphA2_TM"/>
    <property type="match status" value="1"/>
</dbReference>
<dbReference type="InterPro" id="IPR001090">
    <property type="entry name" value="Ephrin_rcpt_lig-bd_dom"/>
</dbReference>
<evidence type="ECO:0000256" key="9">
    <source>
        <dbReference type="ARBA" id="ARBA00022777"/>
    </source>
</evidence>
<dbReference type="PROSITE" id="PS00791">
    <property type="entry name" value="RECEPTOR_TYR_KIN_V_2"/>
    <property type="match status" value="1"/>
</dbReference>
<keyword evidence="29" id="KW-1185">Reference proteome</keyword>
<sequence>MELFSRNVAALWMILLEFLLETAADEEVLMNTKMETSDLKWTTNSRSKPEWEEISGLDEENNSVRTYQICQADGSSSHWLRSKLIERQEASQVYVELLFTMIECSSRITHHRSCKETFNLYYYQSDTDDATATHPAWMENPYTKVDTVAADFLLRKGGEKKFNVKTLRLGPLTKRGFYLAFQAQGACMALLSVRVFLKKCPALTCSLSVFPETVPRSLVQEAVGQCVANAEQPGPNPRSPKMFCGEDGQWVDQPTTTCTCLPGFEASHGELECRVESNVLCLSSCSGPPSSPRSPVPQVNDTSLTLEWSEPLDSGGRSDLTYSVECRMCPAPRGPCAPCGDGVNYRPSQTGIQGRRASIWGLRPHTTYSFTVMALNGVSPLSQQGPAGETINITTSPNVPVLVSGLRKITATESSLTLHWNTPTQSHYRILQYQLRYCEKERGSEENACHYMESNINEVVLSDLRRATQYEVQVRARTLAGYGSFSQAVVFRTLPDEDDSSSPLLVTGILIAMGMLLLIIVIAAAIYCIRKQSHFKDAETSDKNGQYLMGHGVKVYIDPFTYEDPNEAVREFAKEIDVSCVKIEEVIGAGEFGEVCRGRLRIPGKKENYVAIKTLKGGYTDKQRRDFLSEASIMGQFQHPNIIHMEGIITASCPVMILTEFMENGALDSFLRLNDGQFTPIQLVGMLRGIASGMKYLSEMSYVHRDLAARNILVNSNLVCKVSDFGLSRFLQENSSDPTYTSSLGGKIPIRWTAPEAIAFRKFTSASDVWSYGIVMWEVMSFGERPYWDMSNQDVINAIEQDYRLPPPPDCPTHLHQLMLDCWQKERTARPRFSNIVSALDKLIRNPASLKITAQEGAGPSHPLLDQRSPLTPASCGTVADWLRAIKMERYEESFLQAGYTSMQLLAHITTEDLLRLGITLAGHQKKILSSIEALGIQNQTPGNVLY</sequence>
<dbReference type="PROSITE" id="PS00109">
    <property type="entry name" value="PROTEIN_KINASE_TYR"/>
    <property type="match status" value="1"/>
</dbReference>
<dbReference type="CDD" id="cd09554">
    <property type="entry name" value="SAM_EPH-B4"/>
    <property type="match status" value="1"/>
</dbReference>
<keyword evidence="13" id="KW-0829">Tyrosine-protein kinase</keyword>
<evidence type="ECO:0000256" key="15">
    <source>
        <dbReference type="ARBA" id="ARBA00023170"/>
    </source>
</evidence>
<keyword evidence="3" id="KW-1003">Cell membrane</keyword>
<dbReference type="SUPFAM" id="SSF49785">
    <property type="entry name" value="Galactose-binding domain-like"/>
    <property type="match status" value="1"/>
</dbReference>
<dbReference type="InterPro" id="IPR001426">
    <property type="entry name" value="Tyr_kinase_rcpt_V_CS"/>
</dbReference>
<feature type="disulfide bond" evidence="20">
    <location>
        <begin position="70"/>
        <end position="187"/>
    </location>
</feature>
<dbReference type="InterPro" id="IPR003961">
    <property type="entry name" value="FN3_dom"/>
</dbReference>
<dbReference type="Pfam" id="PF25599">
    <property type="entry name" value="Ephrin_CRD"/>
    <property type="match status" value="1"/>
</dbReference>
<feature type="disulfide bond" evidence="20">
    <location>
        <begin position="104"/>
        <end position="114"/>
    </location>
</feature>
<dbReference type="PROSITE" id="PS50853">
    <property type="entry name" value="FN3"/>
    <property type="match status" value="2"/>
</dbReference>
<dbReference type="InterPro" id="IPR008979">
    <property type="entry name" value="Galactose-bd-like_sf"/>
</dbReference>
<feature type="domain" description="Fibronectin type-III" evidence="26">
    <location>
        <begin position="399"/>
        <end position="496"/>
    </location>
</feature>
<evidence type="ECO:0000256" key="4">
    <source>
        <dbReference type="ARBA" id="ARBA00022679"/>
    </source>
</evidence>
<dbReference type="Pfam" id="PF07714">
    <property type="entry name" value="PK_Tyr_Ser-Thr"/>
    <property type="match status" value="1"/>
</dbReference>
<name>A0A672PRQ8_SINGR</name>
<keyword evidence="15" id="KW-0675">Receptor</keyword>
<evidence type="ECO:0000256" key="19">
    <source>
        <dbReference type="PIRSR" id="PIRSR000666-2"/>
    </source>
</evidence>
<keyword evidence="9" id="KW-0418">Kinase</keyword>
<evidence type="ECO:0000256" key="18">
    <source>
        <dbReference type="PIRSR" id="PIRSR000666-1"/>
    </source>
</evidence>
<dbReference type="SUPFAM" id="SSF47769">
    <property type="entry name" value="SAM/Pointed domain"/>
    <property type="match status" value="1"/>
</dbReference>
<evidence type="ECO:0000256" key="17">
    <source>
        <dbReference type="ARBA" id="ARBA00055965"/>
    </source>
</evidence>
<evidence type="ECO:0000256" key="22">
    <source>
        <dbReference type="SAM" id="Phobius"/>
    </source>
</evidence>
<dbReference type="SMART" id="SM00454">
    <property type="entry name" value="SAM"/>
    <property type="match status" value="1"/>
</dbReference>
<feature type="binding site" evidence="19">
    <location>
        <begin position="587"/>
        <end position="595"/>
    </location>
    <ligand>
        <name>ATP</name>
        <dbReference type="ChEBI" id="CHEBI:30616"/>
    </ligand>
</feature>
<dbReference type="Ensembl" id="ENSSGRT00000068000.1">
    <property type="protein sequence ID" value="ENSSGRP00000063772.1"/>
    <property type="gene ID" value="ENSSGRG00000032923.1"/>
</dbReference>
<feature type="signal peptide" evidence="23">
    <location>
        <begin position="1"/>
        <end position="24"/>
    </location>
</feature>
<keyword evidence="8 19" id="KW-0547">Nucleotide-binding</keyword>
<dbReference type="InterPro" id="IPR037636">
    <property type="entry name" value="EPH-B4_SAM"/>
</dbReference>
<feature type="active site" description="Proton acceptor" evidence="18">
    <location>
        <position position="706"/>
    </location>
</feature>
<evidence type="ECO:0000256" key="23">
    <source>
        <dbReference type="SAM" id="SignalP"/>
    </source>
</evidence>
<dbReference type="SUPFAM" id="SSF49265">
    <property type="entry name" value="Fibronectin type III"/>
    <property type="match status" value="1"/>
</dbReference>
<evidence type="ECO:0000256" key="10">
    <source>
        <dbReference type="ARBA" id="ARBA00022840"/>
    </source>
</evidence>
<dbReference type="InterPro" id="IPR013783">
    <property type="entry name" value="Ig-like_fold"/>
</dbReference>
<keyword evidence="7" id="KW-0677">Repeat</keyword>
<dbReference type="PROSITE" id="PS50105">
    <property type="entry name" value="SAM_DOMAIN"/>
    <property type="match status" value="1"/>
</dbReference>
<keyword evidence="6 23" id="KW-0732">Signal</keyword>
<dbReference type="PROSITE" id="PS00107">
    <property type="entry name" value="PROTEIN_KINASE_ATP"/>
    <property type="match status" value="1"/>
</dbReference>
<comment type="function">
    <text evidence="17">Receptor tyrosine kinase which binds promiscuously transmembrane ephrin-B family ligands residing on adjacent cells, leading to contact-dependent bidirectional signaling into neighboring cells. The signaling pathway downstream of the receptor is referred to as forward signaling while the signaling pathway downstream of the ephrin ligand is referred to as reverse signaling. Together with its cognate ligand/functional ligand EFNB2 is involved in the regulation of cell adhesion and cell migration, and plays a central role in heart morphogenesis, angiogenesis and blood vessel remodeling and permeability. EPHB4-mediated forward signaling controls cellular repulsion and segregation from EFNB2-expressing cells. Involved in somitogenesis.</text>
</comment>
<dbReference type="CDD" id="cd00063">
    <property type="entry name" value="FN3"/>
    <property type="match status" value="2"/>
</dbReference>
<dbReference type="Gene3D" id="2.60.40.1770">
    <property type="entry name" value="ephrin a2 ectodomain"/>
    <property type="match status" value="1"/>
</dbReference>
<dbReference type="SMART" id="SM00615">
    <property type="entry name" value="EPH_lbd"/>
    <property type="match status" value="1"/>
</dbReference>
<evidence type="ECO:0000256" key="20">
    <source>
        <dbReference type="PIRSR" id="PIRSR000666-3"/>
    </source>
</evidence>
<gene>
    <name evidence="28" type="primary">ephb4</name>
</gene>
<dbReference type="SUPFAM" id="SSF56112">
    <property type="entry name" value="Protein kinase-like (PK-like)"/>
    <property type="match status" value="1"/>
</dbReference>
<evidence type="ECO:0000256" key="21">
    <source>
        <dbReference type="PROSITE-ProRule" id="PRU10141"/>
    </source>
</evidence>
<keyword evidence="12 22" id="KW-0472">Membrane</keyword>
<proteinExistence type="predicted"/>
<dbReference type="InterPro" id="IPR016257">
    <property type="entry name" value="Tyr_kinase_ephrin_rcpt"/>
</dbReference>
<evidence type="ECO:0000256" key="6">
    <source>
        <dbReference type="ARBA" id="ARBA00022729"/>
    </source>
</evidence>
<evidence type="ECO:0000256" key="12">
    <source>
        <dbReference type="ARBA" id="ARBA00023136"/>
    </source>
</evidence>
<keyword evidence="4" id="KW-0808">Transferase</keyword>
<evidence type="ECO:0000256" key="8">
    <source>
        <dbReference type="ARBA" id="ARBA00022741"/>
    </source>
</evidence>
<dbReference type="InterPro" id="IPR013761">
    <property type="entry name" value="SAM/pointed_sf"/>
</dbReference>
<dbReference type="SMART" id="SM00060">
    <property type="entry name" value="FN3"/>
    <property type="match status" value="2"/>
</dbReference>
<dbReference type="FunFam" id="3.30.200.20:FF:000001">
    <property type="entry name" value="Ephrin type-A receptor 5"/>
    <property type="match status" value="1"/>
</dbReference>
<dbReference type="Gene3D" id="2.60.40.10">
    <property type="entry name" value="Immunoglobulins"/>
    <property type="match status" value="2"/>
</dbReference>
<comment type="subcellular location">
    <subcellularLocation>
        <location evidence="1">Cell membrane</location>
        <topology evidence="1">Single-pass type I membrane protein</topology>
    </subcellularLocation>
</comment>
<dbReference type="Gene3D" id="2.60.120.260">
    <property type="entry name" value="Galactose-binding domain-like"/>
    <property type="match status" value="1"/>
</dbReference>
<dbReference type="Pfam" id="PF00041">
    <property type="entry name" value="fn3"/>
    <property type="match status" value="2"/>
</dbReference>
<reference evidence="28" key="2">
    <citation type="submission" date="2025-09" db="UniProtKB">
        <authorList>
            <consortium name="Ensembl"/>
        </authorList>
    </citation>
    <scope>IDENTIFICATION</scope>
</reference>
<dbReference type="InterPro" id="IPR008266">
    <property type="entry name" value="Tyr_kinase_AS"/>
</dbReference>
<dbReference type="Pfam" id="PF01404">
    <property type="entry name" value="Ephrin_lbd"/>
    <property type="match status" value="1"/>
</dbReference>
<dbReference type="FunFam" id="1.10.510.10:FF:000015">
    <property type="entry name" value="Ephrin type-B receptor 2"/>
    <property type="match status" value="1"/>
</dbReference>
<dbReference type="FunFam" id="1.10.150.50:FF:000001">
    <property type="entry name" value="Ephrin type-A receptor 5"/>
    <property type="match status" value="1"/>
</dbReference>
<evidence type="ECO:0000259" key="24">
    <source>
        <dbReference type="PROSITE" id="PS50011"/>
    </source>
</evidence>
<dbReference type="GO" id="GO:0048646">
    <property type="term" value="P:anatomical structure formation involved in morphogenesis"/>
    <property type="evidence" value="ECO:0007669"/>
    <property type="project" value="UniProtKB-ARBA"/>
</dbReference>
<feature type="domain" description="Fibronectin type-III" evidence="26">
    <location>
        <begin position="288"/>
        <end position="398"/>
    </location>
</feature>
<feature type="domain" description="Eph LBD" evidence="27">
    <location>
        <begin position="26"/>
        <end position="205"/>
    </location>
</feature>
<evidence type="ECO:0000256" key="3">
    <source>
        <dbReference type="ARBA" id="ARBA00022475"/>
    </source>
</evidence>
<dbReference type="Pfam" id="PF00536">
    <property type="entry name" value="SAM_1"/>
    <property type="match status" value="1"/>
</dbReference>
<dbReference type="GO" id="GO:0005524">
    <property type="term" value="F:ATP binding"/>
    <property type="evidence" value="ECO:0007669"/>
    <property type="project" value="UniProtKB-UniRule"/>
</dbReference>
<dbReference type="InterPro" id="IPR001245">
    <property type="entry name" value="Ser-Thr/Tyr_kinase_cat_dom"/>
</dbReference>
<dbReference type="GO" id="GO:0005005">
    <property type="term" value="F:transmembrane-ephrin receptor activity"/>
    <property type="evidence" value="ECO:0007669"/>
    <property type="project" value="TreeGrafter"/>
</dbReference>
<evidence type="ECO:0000256" key="16">
    <source>
        <dbReference type="ARBA" id="ARBA00051243"/>
    </source>
</evidence>
<feature type="domain" description="SAM" evidence="25">
    <location>
        <begin position="874"/>
        <end position="938"/>
    </location>
</feature>
<dbReference type="EC" id="2.7.10.1" evidence="2"/>